<dbReference type="AlphaFoldDB" id="C7RH72"/>
<dbReference type="HOGENOM" id="CLU_082063_1_0_9"/>
<dbReference type="RefSeq" id="WP_015777736.1">
    <property type="nucleotide sequence ID" value="NC_013171.1"/>
</dbReference>
<dbReference type="EMBL" id="CP001708">
    <property type="protein sequence ID" value="ACV28833.1"/>
    <property type="molecule type" value="Genomic_DNA"/>
</dbReference>
<gene>
    <name evidence="1" type="ordered locus">Apre_0805</name>
</gene>
<dbReference type="Pfam" id="PF04404">
    <property type="entry name" value="ERF"/>
    <property type="match status" value="1"/>
</dbReference>
<dbReference type="STRING" id="525919.Apre_0805"/>
<reference evidence="1 2" key="1">
    <citation type="journal article" date="2009" name="Stand. Genomic Sci.">
        <title>Complete genome sequence of Anaerococcus prevotii type strain (PC1).</title>
        <authorList>
            <person name="Labutti K."/>
            <person name="Pukall R."/>
            <person name="Steenblock K."/>
            <person name="Glavina Del Rio T."/>
            <person name="Tice H."/>
            <person name="Copeland A."/>
            <person name="Cheng J.F."/>
            <person name="Lucas S."/>
            <person name="Chen F."/>
            <person name="Nolan M."/>
            <person name="Bruce D."/>
            <person name="Goodwin L."/>
            <person name="Pitluck S."/>
            <person name="Ivanova N."/>
            <person name="Mavromatis K."/>
            <person name="Ovchinnikova G."/>
            <person name="Pati A."/>
            <person name="Chen A."/>
            <person name="Palaniappan K."/>
            <person name="Land M."/>
            <person name="Hauser L."/>
            <person name="Chang Y.J."/>
            <person name="Jeffries C.D."/>
            <person name="Chain P."/>
            <person name="Saunders E."/>
            <person name="Brettin T."/>
            <person name="Detter J.C."/>
            <person name="Han C."/>
            <person name="Goker M."/>
            <person name="Bristow J."/>
            <person name="Eisen J.A."/>
            <person name="Markowitz V."/>
            <person name="Hugenholtz P."/>
            <person name="Kyrpides N.C."/>
            <person name="Klenk H.P."/>
            <person name="Lapidus A."/>
        </authorList>
    </citation>
    <scope>NUCLEOTIDE SEQUENCE [LARGE SCALE GENOMIC DNA]</scope>
    <source>
        <strain evidence="2">ATCC 9321 / DSM 20548 / JCM 6508 / NCTC 11806 / PC1</strain>
    </source>
</reference>
<name>C7RH72_ANAPD</name>
<dbReference type="Proteomes" id="UP000002294">
    <property type="component" value="Chromosome"/>
</dbReference>
<evidence type="ECO:0000313" key="1">
    <source>
        <dbReference type="EMBL" id="ACV28833.1"/>
    </source>
</evidence>
<accession>C7RH72</accession>
<organism evidence="1 2">
    <name type="scientific">Anaerococcus prevotii (strain ATCC 9321 / DSM 20548 / JCM 6508 / NCTC 11806 / PC1)</name>
    <name type="common">Peptostreptococcus prevotii</name>
    <name type="synonym">Peptococcus prevotii</name>
    <dbReference type="NCBI Taxonomy" id="525919"/>
    <lineage>
        <taxon>Bacteria</taxon>
        <taxon>Bacillati</taxon>
        <taxon>Bacillota</taxon>
        <taxon>Tissierellia</taxon>
        <taxon>Tissierellales</taxon>
        <taxon>Peptoniphilaceae</taxon>
        <taxon>Anaerococcus</taxon>
    </lineage>
</organism>
<evidence type="ECO:0000313" key="2">
    <source>
        <dbReference type="Proteomes" id="UP000002294"/>
    </source>
</evidence>
<protein>
    <submittedName>
        <fullName evidence="1">ERF family protein</fullName>
    </submittedName>
</protein>
<dbReference type="InterPro" id="IPR007499">
    <property type="entry name" value="ERF_bacteria_virus"/>
</dbReference>
<dbReference type="KEGG" id="apr:Apre_0805"/>
<sequence>MSAYEKLMTVQWKLKAPKGQRNNFGNYNYRSCEDILEAVKPILSEVGAVVVINDNVIEVGDRIYIQAIASFIDTEDGGKISTSAYAREALSKKGMDESQLTGATSSYARKYALNGLFAIDDSKDMDYLNKGDKGSSNSQKRPSKKLSADELYKKAGEIRVQGGQYESLTLLEVEEDSPDTITEWFRISDKGERKDILKAIIDKRKQ</sequence>
<dbReference type="eggNOG" id="ENOG5032SQ7">
    <property type="taxonomic scope" value="Bacteria"/>
</dbReference>
<proteinExistence type="predicted"/>
<keyword evidence="2" id="KW-1185">Reference proteome</keyword>
<dbReference type="OrthoDB" id="149299at2"/>